<evidence type="ECO:0000313" key="3">
    <source>
        <dbReference type="Proteomes" id="UP001497497"/>
    </source>
</evidence>
<protein>
    <submittedName>
        <fullName evidence="2">Uncharacterized protein</fullName>
    </submittedName>
</protein>
<evidence type="ECO:0000256" key="1">
    <source>
        <dbReference type="SAM" id="MobiDB-lite"/>
    </source>
</evidence>
<feature type="region of interest" description="Disordered" evidence="1">
    <location>
        <begin position="229"/>
        <end position="257"/>
    </location>
</feature>
<evidence type="ECO:0000313" key="2">
    <source>
        <dbReference type="EMBL" id="CAL1528691.1"/>
    </source>
</evidence>
<comment type="caution">
    <text evidence="2">The sequence shown here is derived from an EMBL/GenBank/DDBJ whole genome shotgun (WGS) entry which is preliminary data.</text>
</comment>
<dbReference type="Proteomes" id="UP001497497">
    <property type="component" value="Unassembled WGS sequence"/>
</dbReference>
<sequence length="257" mass="28605">MASSLQFAIPTCDFFEDAETFLSRGLEDISKILKKLDNPKDNHFQCLVSKTGRCDWVKIKNNFKDFANLLDKLQSKCSEHKNEHEQAFRDHPGRSKTKRKSSTKKTDSGIGSVTSKELRRGVPDAEVPCFPDQEEGETMKQDGRLDNNKMSDTPDKRCSDSATTGTGTAAQMQDEAQTRLKCLQRILNEDSEESSSVSEECSSISEECSSVSTSSGSVKDYSLVDTLQQDTDAFSQGTDTPDDSYEDSEPHDISIRL</sequence>
<dbReference type="AlphaFoldDB" id="A0AAV2H4T3"/>
<keyword evidence="3" id="KW-1185">Reference proteome</keyword>
<organism evidence="2 3">
    <name type="scientific">Lymnaea stagnalis</name>
    <name type="common">Great pond snail</name>
    <name type="synonym">Helix stagnalis</name>
    <dbReference type="NCBI Taxonomy" id="6523"/>
    <lineage>
        <taxon>Eukaryota</taxon>
        <taxon>Metazoa</taxon>
        <taxon>Spiralia</taxon>
        <taxon>Lophotrochozoa</taxon>
        <taxon>Mollusca</taxon>
        <taxon>Gastropoda</taxon>
        <taxon>Heterobranchia</taxon>
        <taxon>Euthyneura</taxon>
        <taxon>Panpulmonata</taxon>
        <taxon>Hygrophila</taxon>
        <taxon>Lymnaeoidea</taxon>
        <taxon>Lymnaeidae</taxon>
        <taxon>Lymnaea</taxon>
    </lineage>
</organism>
<accession>A0AAV2H4T3</accession>
<reference evidence="2 3" key="1">
    <citation type="submission" date="2024-04" db="EMBL/GenBank/DDBJ databases">
        <authorList>
            <consortium name="Genoscope - CEA"/>
            <person name="William W."/>
        </authorList>
    </citation>
    <scope>NUCLEOTIDE SEQUENCE [LARGE SCALE GENOMIC DNA]</scope>
</reference>
<feature type="region of interest" description="Disordered" evidence="1">
    <location>
        <begin position="80"/>
        <end position="173"/>
    </location>
</feature>
<feature type="compositionally biased region" description="Basic and acidic residues" evidence="1">
    <location>
        <begin position="137"/>
        <end position="159"/>
    </location>
</feature>
<feature type="compositionally biased region" description="Polar residues" evidence="1">
    <location>
        <begin position="229"/>
        <end position="239"/>
    </location>
</feature>
<feature type="compositionally biased region" description="Basic and acidic residues" evidence="1">
    <location>
        <begin position="248"/>
        <end position="257"/>
    </location>
</feature>
<name>A0AAV2H4T3_LYMST</name>
<feature type="compositionally biased region" description="Basic residues" evidence="1">
    <location>
        <begin position="94"/>
        <end position="103"/>
    </location>
</feature>
<gene>
    <name evidence="2" type="ORF">GSLYS_00002861001</name>
</gene>
<dbReference type="EMBL" id="CAXITT010000036">
    <property type="protein sequence ID" value="CAL1528691.1"/>
    <property type="molecule type" value="Genomic_DNA"/>
</dbReference>
<feature type="compositionally biased region" description="Basic and acidic residues" evidence="1">
    <location>
        <begin position="80"/>
        <end position="93"/>
    </location>
</feature>
<proteinExistence type="predicted"/>